<dbReference type="EMBL" id="AOMD01000028">
    <property type="protein sequence ID" value="EMA43692.1"/>
    <property type="molecule type" value="Genomic_DNA"/>
</dbReference>
<dbReference type="RefSeq" id="WP_006078413.1">
    <property type="nucleotide sequence ID" value="NZ_AOMD01000028.1"/>
</dbReference>
<protein>
    <submittedName>
        <fullName evidence="3">Ribonuclease BN</fullName>
    </submittedName>
</protein>
<feature type="compositionally biased region" description="Acidic residues" evidence="1">
    <location>
        <begin position="1"/>
        <end position="10"/>
    </location>
</feature>
<evidence type="ECO:0000313" key="3">
    <source>
        <dbReference type="EMBL" id="EMA43692.1"/>
    </source>
</evidence>
<gene>
    <name evidence="3" type="ORF">C449_12772</name>
</gene>
<dbReference type="InParanoid" id="M0MD47"/>
<feature type="transmembrane region" description="Helical" evidence="2">
    <location>
        <begin position="80"/>
        <end position="100"/>
    </location>
</feature>
<evidence type="ECO:0000256" key="2">
    <source>
        <dbReference type="SAM" id="Phobius"/>
    </source>
</evidence>
<reference evidence="3 4" key="1">
    <citation type="journal article" date="2014" name="PLoS Genet.">
        <title>Phylogenetically driven sequencing of extremely halophilic archaea reveals strategies for static and dynamic osmo-response.</title>
        <authorList>
            <person name="Becker E.A."/>
            <person name="Seitzer P.M."/>
            <person name="Tritt A."/>
            <person name="Larsen D."/>
            <person name="Krusor M."/>
            <person name="Yao A.I."/>
            <person name="Wu D."/>
            <person name="Madern D."/>
            <person name="Eisen J.A."/>
            <person name="Darling A.E."/>
            <person name="Facciotti M.T."/>
        </authorList>
    </citation>
    <scope>NUCLEOTIDE SEQUENCE [LARGE SCALE GENOMIC DNA]</scope>
    <source>
        <strain evidence="3 4">DSM 5350</strain>
    </source>
</reference>
<keyword evidence="2" id="KW-1133">Transmembrane helix</keyword>
<feature type="transmembrane region" description="Helical" evidence="2">
    <location>
        <begin position="106"/>
        <end position="135"/>
    </location>
</feature>
<proteinExistence type="predicted"/>
<organism evidence="3 4">
    <name type="scientific">Halococcus saccharolyticus DSM 5350</name>
    <dbReference type="NCBI Taxonomy" id="1227455"/>
    <lineage>
        <taxon>Archaea</taxon>
        <taxon>Methanobacteriati</taxon>
        <taxon>Methanobacteriota</taxon>
        <taxon>Stenosarchaea group</taxon>
        <taxon>Halobacteria</taxon>
        <taxon>Halobacteriales</taxon>
        <taxon>Halococcaceae</taxon>
        <taxon>Halococcus</taxon>
    </lineage>
</organism>
<evidence type="ECO:0000313" key="4">
    <source>
        <dbReference type="Proteomes" id="UP000011669"/>
    </source>
</evidence>
<dbReference type="STRING" id="1227455.C449_12772"/>
<name>M0MD47_9EURY</name>
<dbReference type="AlphaFoldDB" id="M0MD47"/>
<sequence>MSEEETDDVGDPVREEEGLDERIDGDRTETATVEDVETLRADVVAFADEVEDRIIKRDTLESDLKRYVRKRQRRGHARGWGPYLVLLYGTAMTIGAFALLNGGWAILAMIVVWLSTLGLYVVMVVVGLIGGALGLPGRLRDWISGLRS</sequence>
<keyword evidence="2" id="KW-0812">Transmembrane</keyword>
<keyword evidence="4" id="KW-1185">Reference proteome</keyword>
<accession>M0MD47</accession>
<evidence type="ECO:0000256" key="1">
    <source>
        <dbReference type="SAM" id="MobiDB-lite"/>
    </source>
</evidence>
<keyword evidence="2" id="KW-0472">Membrane</keyword>
<dbReference type="Proteomes" id="UP000011669">
    <property type="component" value="Unassembled WGS sequence"/>
</dbReference>
<dbReference type="PATRIC" id="fig|1227455.4.peg.2615"/>
<feature type="compositionally biased region" description="Basic and acidic residues" evidence="1">
    <location>
        <begin position="11"/>
        <end position="27"/>
    </location>
</feature>
<dbReference type="OrthoDB" id="202693at2157"/>
<comment type="caution">
    <text evidence="3">The sequence shown here is derived from an EMBL/GenBank/DDBJ whole genome shotgun (WGS) entry which is preliminary data.</text>
</comment>
<feature type="region of interest" description="Disordered" evidence="1">
    <location>
        <begin position="1"/>
        <end position="27"/>
    </location>
</feature>